<evidence type="ECO:0000313" key="2">
    <source>
        <dbReference type="Proteomes" id="UP000276133"/>
    </source>
</evidence>
<gene>
    <name evidence="1" type="ORF">BpHYR1_037898</name>
</gene>
<dbReference type="AlphaFoldDB" id="A0A3M7T448"/>
<dbReference type="Proteomes" id="UP000276133">
    <property type="component" value="Unassembled WGS sequence"/>
</dbReference>
<protein>
    <submittedName>
        <fullName evidence="1">Uncharacterized protein</fullName>
    </submittedName>
</protein>
<proteinExistence type="predicted"/>
<keyword evidence="2" id="KW-1185">Reference proteome</keyword>
<organism evidence="1 2">
    <name type="scientific">Brachionus plicatilis</name>
    <name type="common">Marine rotifer</name>
    <name type="synonym">Brachionus muelleri</name>
    <dbReference type="NCBI Taxonomy" id="10195"/>
    <lineage>
        <taxon>Eukaryota</taxon>
        <taxon>Metazoa</taxon>
        <taxon>Spiralia</taxon>
        <taxon>Gnathifera</taxon>
        <taxon>Rotifera</taxon>
        <taxon>Eurotatoria</taxon>
        <taxon>Monogononta</taxon>
        <taxon>Pseudotrocha</taxon>
        <taxon>Ploima</taxon>
        <taxon>Brachionidae</taxon>
        <taxon>Brachionus</taxon>
    </lineage>
</organism>
<reference evidence="1 2" key="1">
    <citation type="journal article" date="2018" name="Sci. Rep.">
        <title>Genomic signatures of local adaptation to the degree of environmental predictability in rotifers.</title>
        <authorList>
            <person name="Franch-Gras L."/>
            <person name="Hahn C."/>
            <person name="Garcia-Roger E.M."/>
            <person name="Carmona M.J."/>
            <person name="Serra M."/>
            <person name="Gomez A."/>
        </authorList>
    </citation>
    <scope>NUCLEOTIDE SEQUENCE [LARGE SCALE GENOMIC DNA]</scope>
    <source>
        <strain evidence="1">HYR1</strain>
    </source>
</reference>
<accession>A0A3M7T448</accession>
<dbReference type="EMBL" id="REGN01000342">
    <property type="protein sequence ID" value="RNA42620.1"/>
    <property type="molecule type" value="Genomic_DNA"/>
</dbReference>
<comment type="caution">
    <text evidence="1">The sequence shown here is derived from an EMBL/GenBank/DDBJ whole genome shotgun (WGS) entry which is preliminary data.</text>
</comment>
<name>A0A3M7T448_BRAPC</name>
<sequence length="67" mass="7610">MRRLESTKSKAFRKSMKSKRFVKNLLNKFALSIISVTTSSPSILSHSSVELASRNNFSAQMEKTLFI</sequence>
<evidence type="ECO:0000313" key="1">
    <source>
        <dbReference type="EMBL" id="RNA42620.1"/>
    </source>
</evidence>